<keyword evidence="2" id="KW-1185">Reference proteome</keyword>
<comment type="caution">
    <text evidence="1">The sequence shown here is derived from an EMBL/GenBank/DDBJ whole genome shotgun (WGS) entry which is preliminary data.</text>
</comment>
<feature type="non-terminal residue" evidence="1">
    <location>
        <position position="1"/>
    </location>
</feature>
<gene>
    <name evidence="1" type="ORF">L9F63_003713</name>
</gene>
<organism evidence="1 2">
    <name type="scientific">Diploptera punctata</name>
    <name type="common">Pacific beetle cockroach</name>
    <dbReference type="NCBI Taxonomy" id="6984"/>
    <lineage>
        <taxon>Eukaryota</taxon>
        <taxon>Metazoa</taxon>
        <taxon>Ecdysozoa</taxon>
        <taxon>Arthropoda</taxon>
        <taxon>Hexapoda</taxon>
        <taxon>Insecta</taxon>
        <taxon>Pterygota</taxon>
        <taxon>Neoptera</taxon>
        <taxon>Polyneoptera</taxon>
        <taxon>Dictyoptera</taxon>
        <taxon>Blattodea</taxon>
        <taxon>Blaberoidea</taxon>
        <taxon>Blaberidae</taxon>
        <taxon>Diplopterinae</taxon>
        <taxon>Diploptera</taxon>
    </lineage>
</organism>
<accession>A0AAD7ZJR4</accession>
<feature type="non-terminal residue" evidence="1">
    <location>
        <position position="66"/>
    </location>
</feature>
<name>A0AAD7ZJR4_DIPPU</name>
<protein>
    <submittedName>
        <fullName evidence="1">Uncharacterized protein</fullName>
    </submittedName>
</protein>
<sequence length="66" mass="7931">FLLNHNIWADYQMLMFVKFNKSCKHVDCYLSVFICFFSRENISLILNRHYDYRIFVGISINSCSLV</sequence>
<evidence type="ECO:0000313" key="1">
    <source>
        <dbReference type="EMBL" id="KAJ9581960.1"/>
    </source>
</evidence>
<evidence type="ECO:0000313" key="2">
    <source>
        <dbReference type="Proteomes" id="UP001233999"/>
    </source>
</evidence>
<dbReference type="AlphaFoldDB" id="A0AAD7ZJR4"/>
<dbReference type="Proteomes" id="UP001233999">
    <property type="component" value="Unassembled WGS sequence"/>
</dbReference>
<reference evidence="1" key="2">
    <citation type="submission" date="2023-05" db="EMBL/GenBank/DDBJ databases">
        <authorList>
            <person name="Fouks B."/>
        </authorList>
    </citation>
    <scope>NUCLEOTIDE SEQUENCE</scope>
    <source>
        <strain evidence="1">Stay&amp;Tobe</strain>
        <tissue evidence="1">Testes</tissue>
    </source>
</reference>
<proteinExistence type="predicted"/>
<dbReference type="EMBL" id="JASPKZ010007833">
    <property type="protein sequence ID" value="KAJ9581960.1"/>
    <property type="molecule type" value="Genomic_DNA"/>
</dbReference>
<reference evidence="1" key="1">
    <citation type="journal article" date="2023" name="IScience">
        <title>Live-bearing cockroach genome reveals convergent evolutionary mechanisms linked to viviparity in insects and beyond.</title>
        <authorList>
            <person name="Fouks B."/>
            <person name="Harrison M.C."/>
            <person name="Mikhailova A.A."/>
            <person name="Marchal E."/>
            <person name="English S."/>
            <person name="Carruthers M."/>
            <person name="Jennings E.C."/>
            <person name="Chiamaka E.L."/>
            <person name="Frigard R.A."/>
            <person name="Pippel M."/>
            <person name="Attardo G.M."/>
            <person name="Benoit J.B."/>
            <person name="Bornberg-Bauer E."/>
            <person name="Tobe S.S."/>
        </authorList>
    </citation>
    <scope>NUCLEOTIDE SEQUENCE</scope>
    <source>
        <strain evidence="1">Stay&amp;Tobe</strain>
    </source>
</reference>